<dbReference type="Gene3D" id="1.10.260.40">
    <property type="entry name" value="lambda repressor-like DNA-binding domains"/>
    <property type="match status" value="1"/>
</dbReference>
<dbReference type="InterPro" id="IPR010982">
    <property type="entry name" value="Lambda_DNA-bd_dom_sf"/>
</dbReference>
<dbReference type="RefSeq" id="WP_241512851.1">
    <property type="nucleotide sequence ID" value="NZ_JAFEJT020000004.1"/>
</dbReference>
<dbReference type="EMBL" id="JAFEJT020000004">
    <property type="protein sequence ID" value="MCH9275018.1"/>
    <property type="molecule type" value="Genomic_DNA"/>
</dbReference>
<reference evidence="1 2" key="2">
    <citation type="journal article" date="2021" name="Syst. Appl. Microbiol.">
        <title>Phylogenetic classification of ten novel species belonging to the genus Bifidobacterium comprising B. phasiani sp. nov., B. pongonis sp. nov., B. saguinibicoloris sp. nov., B. colobi sp. nov., B. simiiventris sp. nov., B. santillanense sp. nov., B. miconis sp. nov., B. amazonense sp. nov., B. pluvialisilvae sp. nov., and B. miconisargentati sp. nov.</title>
        <authorList>
            <person name="Lugli G.A."/>
            <person name="Calvete-Torre I."/>
            <person name="Alessandri G."/>
            <person name="Milani C."/>
            <person name="Turroni F."/>
            <person name="Laiolo P."/>
            <person name="Ossiprandi M.C."/>
            <person name="Margolles A."/>
            <person name="Ruiz L."/>
            <person name="Ventura M."/>
        </authorList>
    </citation>
    <scope>NUCLEOTIDE SEQUENCE [LARGE SCALE GENOMIC DNA]</scope>
    <source>
        <strain evidence="1 2">MA1</strain>
    </source>
</reference>
<sequence>MSPAECKCLRESMGLTTKWLAGRWGVAEYSVKRWERDRRVPDDLAADLTGLRNLFDRLVGEGVDERADAIPVPRVDAESPDDKPAAWHRIIAQRISEQTDGRILYYADADQ</sequence>
<protein>
    <recommendedName>
        <fullName evidence="3">XRE family transcriptional regulator</fullName>
    </recommendedName>
</protein>
<keyword evidence="2" id="KW-1185">Reference proteome</keyword>
<evidence type="ECO:0008006" key="3">
    <source>
        <dbReference type="Google" id="ProtNLM"/>
    </source>
</evidence>
<reference evidence="1 2" key="1">
    <citation type="journal article" date="2021" name="Environ. Microbiol.">
        <title>Genetic insights into the dark matter of the mammalian gut microbiota through targeted genome reconstruction.</title>
        <authorList>
            <person name="Lugli G.A."/>
            <person name="Alessandri G."/>
            <person name="Milani C."/>
            <person name="Viappiani A."/>
            <person name="Fontana F."/>
            <person name="Tarracchini C."/>
            <person name="Mancabelli L."/>
            <person name="Argentini C."/>
            <person name="Ruiz L."/>
            <person name="Margolles A."/>
            <person name="van Sinderen D."/>
            <person name="Turroni F."/>
            <person name="Ventura M."/>
        </authorList>
    </citation>
    <scope>NUCLEOTIDE SEQUENCE [LARGE SCALE GENOMIC DNA]</scope>
    <source>
        <strain evidence="1 2">MA1</strain>
    </source>
</reference>
<name>A0ABS9VSF1_9BIFI</name>
<proteinExistence type="predicted"/>
<organism evidence="1 2">
    <name type="scientific">Bifidobacterium amazonense</name>
    <dbReference type="NCBI Taxonomy" id="2809027"/>
    <lineage>
        <taxon>Bacteria</taxon>
        <taxon>Bacillati</taxon>
        <taxon>Actinomycetota</taxon>
        <taxon>Actinomycetes</taxon>
        <taxon>Bifidobacteriales</taxon>
        <taxon>Bifidobacteriaceae</taxon>
        <taxon>Bifidobacterium</taxon>
    </lineage>
</organism>
<dbReference type="SUPFAM" id="SSF47413">
    <property type="entry name" value="lambda repressor-like DNA-binding domains"/>
    <property type="match status" value="1"/>
</dbReference>
<gene>
    <name evidence="1" type="ORF">JS533_001775</name>
</gene>
<dbReference type="Proteomes" id="UP000710815">
    <property type="component" value="Unassembled WGS sequence"/>
</dbReference>
<comment type="caution">
    <text evidence="1">The sequence shown here is derived from an EMBL/GenBank/DDBJ whole genome shotgun (WGS) entry which is preliminary data.</text>
</comment>
<accession>A0ABS9VSF1</accession>
<evidence type="ECO:0000313" key="1">
    <source>
        <dbReference type="EMBL" id="MCH9275018.1"/>
    </source>
</evidence>
<evidence type="ECO:0000313" key="2">
    <source>
        <dbReference type="Proteomes" id="UP000710815"/>
    </source>
</evidence>